<proteinExistence type="predicted"/>
<organism evidence="1 2">
    <name type="scientific">Violaceomyces palustris</name>
    <dbReference type="NCBI Taxonomy" id="1673888"/>
    <lineage>
        <taxon>Eukaryota</taxon>
        <taxon>Fungi</taxon>
        <taxon>Dikarya</taxon>
        <taxon>Basidiomycota</taxon>
        <taxon>Ustilaginomycotina</taxon>
        <taxon>Ustilaginomycetes</taxon>
        <taxon>Violaceomycetales</taxon>
        <taxon>Violaceomycetaceae</taxon>
        <taxon>Violaceomyces</taxon>
    </lineage>
</organism>
<gene>
    <name evidence="1" type="ORF">IE53DRAFT_270539</name>
</gene>
<name>A0ACD0P393_9BASI</name>
<sequence length="285" mass="32203">MVAKQKKDASTTDDKRQCWLMKAEPDSRMEKGVDVAFSIDHFSKAKVTTWDGVRNPEAKNLMKERMKVGDEVLFYHSNTKVPGIAGLAKICKEGYPDHTAFDPKHPYYDSKSDSSSPRWYMVDVEFVSKLPYLVPLPLLQKIAKGLDQDERKCLDYLDDSQIGSIASMALLNRGRLSVQPCPPEAYDAIRLLGTKGGWLNWPGKWNSKKVERRSEKGKDEDYDDAENQPSNNASRDSRKRAAKDEEEKAGGESKTSKRGRKSTDQAGKDQDLLPRRRSTRTTGRA</sequence>
<dbReference type="Proteomes" id="UP000245626">
    <property type="component" value="Unassembled WGS sequence"/>
</dbReference>
<keyword evidence="2" id="KW-1185">Reference proteome</keyword>
<reference evidence="1 2" key="1">
    <citation type="journal article" date="2018" name="Mol. Biol. Evol.">
        <title>Broad Genomic Sampling Reveals a Smut Pathogenic Ancestry of the Fungal Clade Ustilaginomycotina.</title>
        <authorList>
            <person name="Kijpornyongpan T."/>
            <person name="Mondo S.J."/>
            <person name="Barry K."/>
            <person name="Sandor L."/>
            <person name="Lee J."/>
            <person name="Lipzen A."/>
            <person name="Pangilinan J."/>
            <person name="LaButti K."/>
            <person name="Hainaut M."/>
            <person name="Henrissat B."/>
            <person name="Grigoriev I.V."/>
            <person name="Spatafora J.W."/>
            <person name="Aime M.C."/>
        </authorList>
    </citation>
    <scope>NUCLEOTIDE SEQUENCE [LARGE SCALE GENOMIC DNA]</scope>
    <source>
        <strain evidence="1 2">SA 807</strain>
    </source>
</reference>
<evidence type="ECO:0000313" key="1">
    <source>
        <dbReference type="EMBL" id="PWN52588.1"/>
    </source>
</evidence>
<accession>A0ACD0P393</accession>
<protein>
    <submittedName>
        <fullName evidence="1">DUF55-domain-containing protein</fullName>
    </submittedName>
</protein>
<evidence type="ECO:0000313" key="2">
    <source>
        <dbReference type="Proteomes" id="UP000245626"/>
    </source>
</evidence>
<dbReference type="EMBL" id="KZ819768">
    <property type="protein sequence ID" value="PWN52588.1"/>
    <property type="molecule type" value="Genomic_DNA"/>
</dbReference>